<dbReference type="InterPro" id="IPR038847">
    <property type="entry name" value="Granulysin-like"/>
</dbReference>
<feature type="signal peptide" evidence="2">
    <location>
        <begin position="1"/>
        <end position="18"/>
    </location>
</feature>
<evidence type="ECO:0000259" key="3">
    <source>
        <dbReference type="PROSITE" id="PS50015"/>
    </source>
</evidence>
<dbReference type="PROSITE" id="PS50015">
    <property type="entry name" value="SAP_B"/>
    <property type="match status" value="1"/>
</dbReference>
<sequence>MRTSGLLVFLAVLGVALAMANPSNKLENKGLFCSFCEDWVKELSDELAHGAGSDEEKANRACDKVCKKHKTMDKVCKKIVDTSLKVVVKALQNGEEPRVVCGLIDMC</sequence>
<dbReference type="InterPro" id="IPR011001">
    <property type="entry name" value="Saposin-like"/>
</dbReference>
<organism evidence="4 5">
    <name type="scientific">Panagrellus redivivus</name>
    <name type="common">Microworm</name>
    <dbReference type="NCBI Taxonomy" id="6233"/>
    <lineage>
        <taxon>Eukaryota</taxon>
        <taxon>Metazoa</taxon>
        <taxon>Ecdysozoa</taxon>
        <taxon>Nematoda</taxon>
        <taxon>Chromadorea</taxon>
        <taxon>Rhabditida</taxon>
        <taxon>Tylenchina</taxon>
        <taxon>Panagrolaimomorpha</taxon>
        <taxon>Panagrolaimoidea</taxon>
        <taxon>Panagrolaimidae</taxon>
        <taxon>Panagrellus</taxon>
    </lineage>
</organism>
<dbReference type="InterPro" id="IPR008138">
    <property type="entry name" value="SapB_2"/>
</dbReference>
<dbReference type="AlphaFoldDB" id="A0A7E4WB51"/>
<name>A0A7E4WB51_PANRE</name>
<dbReference type="GO" id="GO:0031640">
    <property type="term" value="P:killing of cells of another organism"/>
    <property type="evidence" value="ECO:0007669"/>
    <property type="project" value="TreeGrafter"/>
</dbReference>
<keyword evidence="4" id="KW-1185">Reference proteome</keyword>
<protein>
    <submittedName>
        <fullName evidence="5">Saposin B-type domain-containing protein</fullName>
    </submittedName>
</protein>
<dbReference type="SUPFAM" id="SSF47862">
    <property type="entry name" value="Saposin"/>
    <property type="match status" value="1"/>
</dbReference>
<dbReference type="Gene3D" id="1.10.225.10">
    <property type="entry name" value="Saposin-like"/>
    <property type="match status" value="1"/>
</dbReference>
<dbReference type="PANTHER" id="PTHR15541:SF2">
    <property type="entry name" value="GRANULYSIN"/>
    <property type="match status" value="1"/>
</dbReference>
<dbReference type="GO" id="GO:0061844">
    <property type="term" value="P:antimicrobial humoral immune response mediated by antimicrobial peptide"/>
    <property type="evidence" value="ECO:0007669"/>
    <property type="project" value="TreeGrafter"/>
</dbReference>
<dbReference type="InterPro" id="IPR008139">
    <property type="entry name" value="SaposinB_dom"/>
</dbReference>
<keyword evidence="1" id="KW-1015">Disulfide bond</keyword>
<evidence type="ECO:0000256" key="2">
    <source>
        <dbReference type="SAM" id="SignalP"/>
    </source>
</evidence>
<feature type="chain" id="PRO_5028893926" evidence="2">
    <location>
        <begin position="19"/>
        <end position="107"/>
    </location>
</feature>
<evidence type="ECO:0000313" key="4">
    <source>
        <dbReference type="Proteomes" id="UP000492821"/>
    </source>
</evidence>
<reference evidence="5" key="2">
    <citation type="submission" date="2020-10" db="UniProtKB">
        <authorList>
            <consortium name="WormBaseParasite"/>
        </authorList>
    </citation>
    <scope>IDENTIFICATION</scope>
</reference>
<dbReference type="Proteomes" id="UP000492821">
    <property type="component" value="Unassembled WGS sequence"/>
</dbReference>
<dbReference type="WBParaSite" id="Pan_g8617.t1">
    <property type="protein sequence ID" value="Pan_g8617.t1"/>
    <property type="gene ID" value="Pan_g8617"/>
</dbReference>
<dbReference type="GO" id="GO:0042742">
    <property type="term" value="P:defense response to bacterium"/>
    <property type="evidence" value="ECO:0007669"/>
    <property type="project" value="InterPro"/>
</dbReference>
<feature type="domain" description="Saposin B-type" evidence="3">
    <location>
        <begin position="29"/>
        <end position="107"/>
    </location>
</feature>
<accession>A0A7E4WB51</accession>
<reference evidence="4" key="1">
    <citation type="journal article" date="2013" name="Genetics">
        <title>The draft genome and transcriptome of Panagrellus redivivus are shaped by the harsh demands of a free-living lifestyle.</title>
        <authorList>
            <person name="Srinivasan J."/>
            <person name="Dillman A.R."/>
            <person name="Macchietto M.G."/>
            <person name="Heikkinen L."/>
            <person name="Lakso M."/>
            <person name="Fracchia K.M."/>
            <person name="Antoshechkin I."/>
            <person name="Mortazavi A."/>
            <person name="Wong G."/>
            <person name="Sternberg P.W."/>
        </authorList>
    </citation>
    <scope>NUCLEOTIDE SEQUENCE [LARGE SCALE GENOMIC DNA]</scope>
    <source>
        <strain evidence="4">MT8872</strain>
    </source>
</reference>
<keyword evidence="2" id="KW-0732">Signal</keyword>
<evidence type="ECO:0000256" key="1">
    <source>
        <dbReference type="ARBA" id="ARBA00023157"/>
    </source>
</evidence>
<dbReference type="PANTHER" id="PTHR15541">
    <property type="entry name" value="GRANULYSIN RELATED"/>
    <property type="match status" value="1"/>
</dbReference>
<evidence type="ECO:0000313" key="5">
    <source>
        <dbReference type="WBParaSite" id="Pan_g8617.t1"/>
    </source>
</evidence>
<dbReference type="GO" id="GO:0044194">
    <property type="term" value="C:cytolytic granule"/>
    <property type="evidence" value="ECO:0007669"/>
    <property type="project" value="TreeGrafter"/>
</dbReference>
<proteinExistence type="predicted"/>
<dbReference type="Pfam" id="PF03489">
    <property type="entry name" value="SapB_2"/>
    <property type="match status" value="1"/>
</dbReference>
<dbReference type="SMART" id="SM00741">
    <property type="entry name" value="SapB"/>
    <property type="match status" value="1"/>
</dbReference>